<reference evidence="1" key="1">
    <citation type="journal article" date="2014" name="Int. J. Syst. Evol. Microbiol.">
        <title>Complete genome sequence of Corynebacterium casei LMG S-19264T (=DSM 44701T), isolated from a smear-ripened cheese.</title>
        <authorList>
            <consortium name="US DOE Joint Genome Institute (JGI-PGF)"/>
            <person name="Walter F."/>
            <person name="Albersmeier A."/>
            <person name="Kalinowski J."/>
            <person name="Ruckert C."/>
        </authorList>
    </citation>
    <scope>NUCLEOTIDE SEQUENCE</scope>
    <source>
        <strain evidence="1">CGMCC 1.10859</strain>
    </source>
</reference>
<organism evidence="1 2">
    <name type="scientific">Allgaiera indica</name>
    <dbReference type="NCBI Taxonomy" id="765699"/>
    <lineage>
        <taxon>Bacteria</taxon>
        <taxon>Pseudomonadati</taxon>
        <taxon>Pseudomonadota</taxon>
        <taxon>Alphaproteobacteria</taxon>
        <taxon>Rhodobacterales</taxon>
        <taxon>Paracoccaceae</taxon>
        <taxon>Allgaiera</taxon>
    </lineage>
</organism>
<proteinExistence type="predicted"/>
<sequence>MIAELETKQLSPGQVSAFLREMVRRAVVGMLEAQDAPAAAPELPEARLATLEAQQAEIRDALRQRNWTPTKAIAPHAALEFGLTEPSTSSARMKMFTRCGARFPRSCCTLA</sequence>
<dbReference type="EMBL" id="BNAB01000049">
    <property type="protein sequence ID" value="GHE06561.1"/>
    <property type="molecule type" value="Genomic_DNA"/>
</dbReference>
<evidence type="ECO:0000313" key="2">
    <source>
        <dbReference type="Proteomes" id="UP000634647"/>
    </source>
</evidence>
<reference evidence="1" key="2">
    <citation type="submission" date="2023-06" db="EMBL/GenBank/DDBJ databases">
        <authorList>
            <person name="Sun Q."/>
            <person name="Zhou Y."/>
        </authorList>
    </citation>
    <scope>NUCLEOTIDE SEQUENCE</scope>
    <source>
        <strain evidence="1">CGMCC 1.10859</strain>
    </source>
</reference>
<accession>A0AAN4UVF8</accession>
<name>A0AAN4UVF8_9RHOB</name>
<gene>
    <name evidence="1" type="ORF">GCM10008024_41200</name>
</gene>
<protein>
    <submittedName>
        <fullName evidence="1">Uncharacterized protein</fullName>
    </submittedName>
</protein>
<dbReference type="Proteomes" id="UP000634647">
    <property type="component" value="Unassembled WGS sequence"/>
</dbReference>
<comment type="caution">
    <text evidence="1">The sequence shown here is derived from an EMBL/GenBank/DDBJ whole genome shotgun (WGS) entry which is preliminary data.</text>
</comment>
<evidence type="ECO:0000313" key="1">
    <source>
        <dbReference type="EMBL" id="GHE06561.1"/>
    </source>
</evidence>
<dbReference type="AlphaFoldDB" id="A0AAN4UVF8"/>